<dbReference type="InterPro" id="IPR002350">
    <property type="entry name" value="Kazal_dom"/>
</dbReference>
<dbReference type="Proteomes" id="UP001177670">
    <property type="component" value="Unassembled WGS sequence"/>
</dbReference>
<dbReference type="Gene3D" id="3.30.60.30">
    <property type="match status" value="3"/>
</dbReference>
<feature type="region of interest" description="Disordered" evidence="2">
    <location>
        <begin position="131"/>
        <end position="175"/>
    </location>
</feature>
<dbReference type="SUPFAM" id="SSF100895">
    <property type="entry name" value="Kazal-type serine protease inhibitors"/>
    <property type="match status" value="3"/>
</dbReference>
<proteinExistence type="predicted"/>
<dbReference type="InterPro" id="IPR036058">
    <property type="entry name" value="Kazal_dom_sf"/>
</dbReference>
<evidence type="ECO:0000256" key="2">
    <source>
        <dbReference type="SAM" id="MobiDB-lite"/>
    </source>
</evidence>
<organism evidence="4 5">
    <name type="scientific">Melipona bicolor</name>
    <dbReference type="NCBI Taxonomy" id="60889"/>
    <lineage>
        <taxon>Eukaryota</taxon>
        <taxon>Metazoa</taxon>
        <taxon>Ecdysozoa</taxon>
        <taxon>Arthropoda</taxon>
        <taxon>Hexapoda</taxon>
        <taxon>Insecta</taxon>
        <taxon>Pterygota</taxon>
        <taxon>Neoptera</taxon>
        <taxon>Endopterygota</taxon>
        <taxon>Hymenoptera</taxon>
        <taxon>Apocrita</taxon>
        <taxon>Aculeata</taxon>
        <taxon>Apoidea</taxon>
        <taxon>Anthophila</taxon>
        <taxon>Apidae</taxon>
        <taxon>Melipona</taxon>
    </lineage>
</organism>
<dbReference type="SMART" id="SM00280">
    <property type="entry name" value="KAZAL"/>
    <property type="match status" value="3"/>
</dbReference>
<accession>A0AA40FZB4</accession>
<feature type="domain" description="Kazal-like" evidence="3">
    <location>
        <begin position="393"/>
        <end position="419"/>
    </location>
</feature>
<dbReference type="GO" id="GO:0030154">
    <property type="term" value="P:cell differentiation"/>
    <property type="evidence" value="ECO:0007669"/>
    <property type="project" value="TreeGrafter"/>
</dbReference>
<name>A0AA40FZB4_9HYME</name>
<feature type="domain" description="Kazal-like" evidence="3">
    <location>
        <begin position="321"/>
        <end position="368"/>
    </location>
</feature>
<feature type="compositionally biased region" description="Basic and acidic residues" evidence="2">
    <location>
        <begin position="131"/>
        <end position="147"/>
    </location>
</feature>
<dbReference type="PANTHER" id="PTHR10913:SF78">
    <property type="entry name" value="AGRIN"/>
    <property type="match status" value="1"/>
</dbReference>
<gene>
    <name evidence="4" type="ORF">K0M31_003617</name>
</gene>
<sequence length="419" mass="45439">MKPKLCKTADSIETNGDAQSCAKLSVELPEAGCTFAANLRDRKKLPTPSYNERNSPISRLFAISLRELRFSLLPTRSSFHARNAKCRNSSFSNASVAFCSSDWRKRERRAAERDKPSGTITKRGIRMQTVKRDWRGREGEVAREKQGRWRQPLRGVAREAAEEGRRPPRGETGVGVEASAALSDGLKNNSPRGDAGILNTFIDGPGGFCSAKSPEGWKKGGGDPCGNVECVEPEICQLDDSRQPGCRCGEQCGLEFAPVCGSDGKTYSNECSLRQEACRSRLSLRKVYNGACSSGINPCDEAKCGPYEQCVINRQGIASCECGPECEPVMRPVCARGGKTYTSLCELKRQACLTKTNIEVAYTGTCGSRGPCSEKICQWGAICAETGGTAICECPTCPAEFQPVCGDDGISYGNEWTLQ</sequence>
<protein>
    <recommendedName>
        <fullName evidence="3">Kazal-like domain-containing protein</fullName>
    </recommendedName>
</protein>
<keyword evidence="1" id="KW-1015">Disulfide bond</keyword>
<keyword evidence="5" id="KW-1185">Reference proteome</keyword>
<evidence type="ECO:0000259" key="3">
    <source>
        <dbReference type="PROSITE" id="PS51465"/>
    </source>
</evidence>
<feature type="domain" description="Kazal-like" evidence="3">
    <location>
        <begin position="240"/>
        <end position="294"/>
    </location>
</feature>
<evidence type="ECO:0000313" key="5">
    <source>
        <dbReference type="Proteomes" id="UP001177670"/>
    </source>
</evidence>
<dbReference type="Pfam" id="PF07648">
    <property type="entry name" value="Kazal_2"/>
    <property type="match status" value="2"/>
</dbReference>
<evidence type="ECO:0000313" key="4">
    <source>
        <dbReference type="EMBL" id="KAK1128132.1"/>
    </source>
</evidence>
<dbReference type="SMART" id="SM00274">
    <property type="entry name" value="FOLN"/>
    <property type="match status" value="3"/>
</dbReference>
<reference evidence="4" key="1">
    <citation type="submission" date="2021-10" db="EMBL/GenBank/DDBJ databases">
        <title>Melipona bicolor Genome sequencing and assembly.</title>
        <authorList>
            <person name="Araujo N.S."/>
            <person name="Arias M.C."/>
        </authorList>
    </citation>
    <scope>NUCLEOTIDE SEQUENCE</scope>
    <source>
        <strain evidence="4">USP_2M_L1-L4_2017</strain>
        <tissue evidence="4">Whole body</tissue>
    </source>
</reference>
<dbReference type="InterPro" id="IPR050653">
    <property type="entry name" value="Prot_Inhib_GrowthFact_Antg"/>
</dbReference>
<evidence type="ECO:0000256" key="1">
    <source>
        <dbReference type="ARBA" id="ARBA00023157"/>
    </source>
</evidence>
<dbReference type="GO" id="GO:0005576">
    <property type="term" value="C:extracellular region"/>
    <property type="evidence" value="ECO:0007669"/>
    <property type="project" value="TreeGrafter"/>
</dbReference>
<dbReference type="InterPro" id="IPR003645">
    <property type="entry name" value="Fol_N"/>
</dbReference>
<dbReference type="PROSITE" id="PS51465">
    <property type="entry name" value="KAZAL_2"/>
    <property type="match status" value="3"/>
</dbReference>
<dbReference type="EMBL" id="JAHYIQ010000011">
    <property type="protein sequence ID" value="KAK1128132.1"/>
    <property type="molecule type" value="Genomic_DNA"/>
</dbReference>
<comment type="caution">
    <text evidence="4">The sequence shown here is derived from an EMBL/GenBank/DDBJ whole genome shotgun (WGS) entry which is preliminary data.</text>
</comment>
<feature type="compositionally biased region" description="Basic and acidic residues" evidence="2">
    <location>
        <begin position="156"/>
        <end position="169"/>
    </location>
</feature>
<dbReference type="AlphaFoldDB" id="A0AA40FZB4"/>
<dbReference type="PANTHER" id="PTHR10913">
    <property type="entry name" value="FOLLISTATIN-RELATED"/>
    <property type="match status" value="1"/>
</dbReference>
<dbReference type="Pfam" id="PF00050">
    <property type="entry name" value="Kazal_1"/>
    <property type="match status" value="1"/>
</dbReference>
<dbReference type="CDD" id="cd00104">
    <property type="entry name" value="KAZAL_FS"/>
    <property type="match status" value="2"/>
</dbReference>